<organism evidence="2 3">
    <name type="scientific">Pelagimonas varians</name>
    <dbReference type="NCBI Taxonomy" id="696760"/>
    <lineage>
        <taxon>Bacteria</taxon>
        <taxon>Pseudomonadati</taxon>
        <taxon>Pseudomonadota</taxon>
        <taxon>Alphaproteobacteria</taxon>
        <taxon>Rhodobacterales</taxon>
        <taxon>Roseobacteraceae</taxon>
        <taxon>Pelagimonas</taxon>
    </lineage>
</organism>
<keyword evidence="3" id="KW-1185">Reference proteome</keyword>
<keyword evidence="1" id="KW-0472">Membrane</keyword>
<reference evidence="2 3" key="1">
    <citation type="submission" date="2017-05" db="EMBL/GenBank/DDBJ databases">
        <authorList>
            <person name="Song R."/>
            <person name="Chenine A.L."/>
            <person name="Ruprecht R.M."/>
        </authorList>
    </citation>
    <scope>NUCLEOTIDE SEQUENCE [LARGE SCALE GENOMIC DNA]</scope>
    <source>
        <strain evidence="2 3">CECT 8663</strain>
    </source>
</reference>
<dbReference type="EMBL" id="FXYH01000014">
    <property type="protein sequence ID" value="SMX46733.1"/>
    <property type="molecule type" value="Genomic_DNA"/>
</dbReference>
<accession>A0A238KV67</accession>
<name>A0A238KV67_9RHOB</name>
<proteinExistence type="predicted"/>
<dbReference type="Proteomes" id="UP000220836">
    <property type="component" value="Unassembled WGS sequence"/>
</dbReference>
<feature type="transmembrane region" description="Helical" evidence="1">
    <location>
        <begin position="93"/>
        <end position="112"/>
    </location>
</feature>
<gene>
    <name evidence="2" type="ORF">PEV8663_03368</name>
</gene>
<keyword evidence="1" id="KW-0812">Transmembrane</keyword>
<dbReference type="AlphaFoldDB" id="A0A238KV67"/>
<sequence>MEPELGTNLIERLNGPFSLRLLLQPTMALLFAMRDGHKDAKEGAQPYLQALLNQQTDGRRETLSSAWASLSKVMIIAFVLDCAFQYATAGSVALLEAIGMAFLLCAVPYTLFRGPVTRVFSNR</sequence>
<keyword evidence="1" id="KW-1133">Transmembrane helix</keyword>
<evidence type="ECO:0000256" key="1">
    <source>
        <dbReference type="SAM" id="Phobius"/>
    </source>
</evidence>
<feature type="transmembrane region" description="Helical" evidence="1">
    <location>
        <begin position="66"/>
        <end position="87"/>
    </location>
</feature>
<evidence type="ECO:0000313" key="2">
    <source>
        <dbReference type="EMBL" id="SMX46733.1"/>
    </source>
</evidence>
<protein>
    <submittedName>
        <fullName evidence="2">Uncharacterized protein</fullName>
    </submittedName>
</protein>
<evidence type="ECO:0000313" key="3">
    <source>
        <dbReference type="Proteomes" id="UP000220836"/>
    </source>
</evidence>